<dbReference type="GO" id="GO:0006508">
    <property type="term" value="P:proteolysis"/>
    <property type="evidence" value="ECO:0007669"/>
    <property type="project" value="UniProtKB-KW"/>
</dbReference>
<evidence type="ECO:0000256" key="3">
    <source>
        <dbReference type="ARBA" id="ARBA00022670"/>
    </source>
</evidence>
<evidence type="ECO:0000313" key="11">
    <source>
        <dbReference type="EMBL" id="OXA60778.1"/>
    </source>
</evidence>
<keyword evidence="3" id="KW-0645">Protease</keyword>
<keyword evidence="6" id="KW-0378">Hydrolase</keyword>
<reference evidence="11 12" key="1">
    <citation type="submission" date="2015-12" db="EMBL/GenBank/DDBJ databases">
        <title>The genome of Folsomia candida.</title>
        <authorList>
            <person name="Faddeeva A."/>
            <person name="Derks M.F."/>
            <person name="Anvar Y."/>
            <person name="Smit S."/>
            <person name="Van Straalen N."/>
            <person name="Roelofs D."/>
        </authorList>
    </citation>
    <scope>NUCLEOTIDE SEQUENCE [LARGE SCALE GENOMIC DNA]</scope>
    <source>
        <strain evidence="11 12">VU population</strain>
        <tissue evidence="11">Whole body</tissue>
    </source>
</reference>
<evidence type="ECO:0000256" key="4">
    <source>
        <dbReference type="ARBA" id="ARBA00022723"/>
    </source>
</evidence>
<sequence length="361" mass="40091">MKLLILFALSVALVSSSPFERNEFTSGKRLIKTSQEGAGQWMDEDEIWGLIAKHANFIDITDHNFPDVKEGDVNVKGIFPSVVNALLERTSIPRMLDFVQTFSNFFNRYHQSQTGIDSQKWLLSQVQQTAVDYVGEITVSEVAHSFSPQSSVIARIVGSDPTLRSEIVIIGAHLDSINMAGSTRTAPGADDNASGSVVVLETLRVLIEGGYIPKRTIEFHWYAAEEVGLRGSADIASTYNTNRVNVVGMVNFDIPGYYTQGRDEIAIYTDYVSAEVNTFLRLLIDNYCTFTWRNRVCGYGCSDHASWTNYGFPSSFPAELVDNPQMHRVGDTIDLVSWTQVNEFVKLSLGFAVELSEPGTL</sequence>
<dbReference type="GO" id="GO:0008235">
    <property type="term" value="F:metalloexopeptidase activity"/>
    <property type="evidence" value="ECO:0007669"/>
    <property type="project" value="InterPro"/>
</dbReference>
<dbReference type="SUPFAM" id="SSF53187">
    <property type="entry name" value="Zn-dependent exopeptidases"/>
    <property type="match status" value="1"/>
</dbReference>
<name>A0A226EU84_FOLCA</name>
<evidence type="ECO:0000256" key="9">
    <source>
        <dbReference type="SAM" id="SignalP"/>
    </source>
</evidence>
<evidence type="ECO:0000313" key="12">
    <source>
        <dbReference type="Proteomes" id="UP000198287"/>
    </source>
</evidence>
<evidence type="ECO:0000256" key="2">
    <source>
        <dbReference type="ARBA" id="ARBA00022438"/>
    </source>
</evidence>
<keyword evidence="5 9" id="KW-0732">Signal</keyword>
<accession>A0A226EU84</accession>
<dbReference type="GO" id="GO:0046872">
    <property type="term" value="F:metal ion binding"/>
    <property type="evidence" value="ECO:0007669"/>
    <property type="project" value="UniProtKB-KW"/>
</dbReference>
<keyword evidence="4" id="KW-0479">Metal-binding</keyword>
<proteinExistence type="inferred from homology"/>
<dbReference type="EMBL" id="LNIX01000002">
    <property type="protein sequence ID" value="OXA60778.1"/>
    <property type="molecule type" value="Genomic_DNA"/>
</dbReference>
<evidence type="ECO:0000259" key="10">
    <source>
        <dbReference type="Pfam" id="PF04389"/>
    </source>
</evidence>
<evidence type="ECO:0000256" key="8">
    <source>
        <dbReference type="ARBA" id="ARBA00043962"/>
    </source>
</evidence>
<keyword evidence="12" id="KW-1185">Reference proteome</keyword>
<feature type="domain" description="Peptidase M28" evidence="10">
    <location>
        <begin position="152"/>
        <end position="349"/>
    </location>
</feature>
<dbReference type="OMA" id="YEESTCG"/>
<dbReference type="OrthoDB" id="76293at2759"/>
<comment type="similarity">
    <text evidence="8">Belongs to the peptidase M28 family. M28E subfamily.</text>
</comment>
<keyword evidence="2 11" id="KW-0031">Aminopeptidase</keyword>
<dbReference type="InterPro" id="IPR007484">
    <property type="entry name" value="Peptidase_M28"/>
</dbReference>
<feature type="signal peptide" evidence="9">
    <location>
        <begin position="1"/>
        <end position="16"/>
    </location>
</feature>
<protein>
    <submittedName>
        <fullName evidence="11">Leucine aminopeptidase 1</fullName>
    </submittedName>
</protein>
<organism evidence="11 12">
    <name type="scientific">Folsomia candida</name>
    <name type="common">Springtail</name>
    <dbReference type="NCBI Taxonomy" id="158441"/>
    <lineage>
        <taxon>Eukaryota</taxon>
        <taxon>Metazoa</taxon>
        <taxon>Ecdysozoa</taxon>
        <taxon>Arthropoda</taxon>
        <taxon>Hexapoda</taxon>
        <taxon>Collembola</taxon>
        <taxon>Entomobryomorpha</taxon>
        <taxon>Isotomoidea</taxon>
        <taxon>Isotomidae</taxon>
        <taxon>Proisotominae</taxon>
        <taxon>Folsomia</taxon>
    </lineage>
</organism>
<dbReference type="GO" id="GO:0004177">
    <property type="term" value="F:aminopeptidase activity"/>
    <property type="evidence" value="ECO:0007669"/>
    <property type="project" value="UniProtKB-KW"/>
</dbReference>
<dbReference type="AlphaFoldDB" id="A0A226EU84"/>
<comment type="caution">
    <text evidence="11">The sequence shown here is derived from an EMBL/GenBank/DDBJ whole genome shotgun (WGS) entry which is preliminary data.</text>
</comment>
<evidence type="ECO:0000256" key="7">
    <source>
        <dbReference type="ARBA" id="ARBA00022833"/>
    </source>
</evidence>
<feature type="chain" id="PRO_5012804864" evidence="9">
    <location>
        <begin position="17"/>
        <end position="361"/>
    </location>
</feature>
<dbReference type="Gene3D" id="3.40.630.10">
    <property type="entry name" value="Zn peptidases"/>
    <property type="match status" value="1"/>
</dbReference>
<dbReference type="Proteomes" id="UP000198287">
    <property type="component" value="Unassembled WGS sequence"/>
</dbReference>
<dbReference type="InterPro" id="IPR045175">
    <property type="entry name" value="M28_fam"/>
</dbReference>
<dbReference type="PANTHER" id="PTHR12147:SF56">
    <property type="entry name" value="AMINOPEPTIDASE YDR415C-RELATED"/>
    <property type="match status" value="1"/>
</dbReference>
<gene>
    <name evidence="11" type="ORF">Fcan01_04785</name>
</gene>
<evidence type="ECO:0000256" key="1">
    <source>
        <dbReference type="ARBA" id="ARBA00001947"/>
    </source>
</evidence>
<dbReference type="PANTHER" id="PTHR12147">
    <property type="entry name" value="METALLOPEPTIDASE M28 FAMILY MEMBER"/>
    <property type="match status" value="1"/>
</dbReference>
<keyword evidence="7" id="KW-0862">Zinc</keyword>
<dbReference type="Pfam" id="PF04389">
    <property type="entry name" value="Peptidase_M28"/>
    <property type="match status" value="1"/>
</dbReference>
<evidence type="ECO:0000256" key="6">
    <source>
        <dbReference type="ARBA" id="ARBA00022801"/>
    </source>
</evidence>
<comment type="cofactor">
    <cofactor evidence="1">
        <name>Zn(2+)</name>
        <dbReference type="ChEBI" id="CHEBI:29105"/>
    </cofactor>
</comment>
<evidence type="ECO:0000256" key="5">
    <source>
        <dbReference type="ARBA" id="ARBA00022729"/>
    </source>
</evidence>